<accession>A0A930YUG2</accession>
<protein>
    <submittedName>
        <fullName evidence="1">Uncharacterized protein</fullName>
    </submittedName>
</protein>
<dbReference type="Proteomes" id="UP000694480">
    <property type="component" value="Unassembled WGS sequence"/>
</dbReference>
<evidence type="ECO:0000313" key="1">
    <source>
        <dbReference type="EMBL" id="MBF5026578.1"/>
    </source>
</evidence>
<gene>
    <name evidence="1" type="ORF">IC612_02045</name>
</gene>
<name>A0A930YUG2_9FLAO</name>
<sequence>MLYFYTVAFLMFFTSCSQDQSLVHSKRTTANSSEQTNKNDSAIHPGVTELSTVERLSNTIITLLEKKEYSSLSKFIHPGKGIRFSMYAHVDPMRDKLFLPDSYNRYIGTPVKFTFGEKDGTGDPYVVSLNEYLSQWVARRAFSKGETITDSIASRGNTLNNIKDIYPQAIVVEKHLKGSEKYGGMDWNSLYLVYEQWNGQYYIVGIANDQWTT</sequence>
<reference evidence="1" key="1">
    <citation type="submission" date="2020-11" db="EMBL/GenBank/DDBJ databases">
        <title>Genome seq and assembly of Planobacterium sp.</title>
        <authorList>
            <person name="Chhetri G."/>
        </authorList>
    </citation>
    <scope>NUCLEOTIDE SEQUENCE</scope>
    <source>
        <strain evidence="1">GCR5</strain>
    </source>
</reference>
<evidence type="ECO:0000313" key="2">
    <source>
        <dbReference type="Proteomes" id="UP000694480"/>
    </source>
</evidence>
<comment type="caution">
    <text evidence="1">The sequence shown here is derived from an EMBL/GenBank/DDBJ whole genome shotgun (WGS) entry which is preliminary data.</text>
</comment>
<keyword evidence="2" id="KW-1185">Reference proteome</keyword>
<proteinExistence type="predicted"/>
<dbReference type="RefSeq" id="WP_194738512.1">
    <property type="nucleotide sequence ID" value="NZ_JADKYY010000002.1"/>
</dbReference>
<dbReference type="AlphaFoldDB" id="A0A930YUG2"/>
<dbReference type="EMBL" id="JADKYY010000002">
    <property type="protein sequence ID" value="MBF5026578.1"/>
    <property type="molecule type" value="Genomic_DNA"/>
</dbReference>
<organism evidence="1 2">
    <name type="scientific">Planobacterium oryzisoli</name>
    <dbReference type="NCBI Taxonomy" id="2771435"/>
    <lineage>
        <taxon>Bacteria</taxon>
        <taxon>Pseudomonadati</taxon>
        <taxon>Bacteroidota</taxon>
        <taxon>Flavobacteriia</taxon>
        <taxon>Flavobacteriales</taxon>
        <taxon>Weeksellaceae</taxon>
        <taxon>Chryseobacterium group</taxon>
        <taxon>Chryseobacterium</taxon>
    </lineage>
</organism>